<organism evidence="2 3">
    <name type="scientific">Lysinibacillus antri</name>
    <dbReference type="NCBI Taxonomy" id="2498145"/>
    <lineage>
        <taxon>Bacteria</taxon>
        <taxon>Bacillati</taxon>
        <taxon>Bacillota</taxon>
        <taxon>Bacilli</taxon>
        <taxon>Bacillales</taxon>
        <taxon>Bacillaceae</taxon>
        <taxon>Lysinibacillus</taxon>
    </lineage>
</organism>
<dbReference type="EMBL" id="RYYR01000011">
    <property type="protein sequence ID" value="RUL52137.1"/>
    <property type="molecule type" value="Genomic_DNA"/>
</dbReference>
<dbReference type="AlphaFoldDB" id="A0A432LCG6"/>
<keyword evidence="3" id="KW-1185">Reference proteome</keyword>
<evidence type="ECO:0000313" key="2">
    <source>
        <dbReference type="EMBL" id="RUL52137.1"/>
    </source>
</evidence>
<sequence length="122" mass="14002">MTPLFTEIIKSPPLAYWKIRILMMVISWFFWPSPTVALLGAVLLPVAIQAGLPALGVPDANKGTYYSSIFLYIMLIKVKTKNVYFTAFLVFISARNLASDLQQSLPTVEQLPRWKYRRTYNR</sequence>
<keyword evidence="1" id="KW-0472">Membrane</keyword>
<evidence type="ECO:0000256" key="1">
    <source>
        <dbReference type="SAM" id="Phobius"/>
    </source>
</evidence>
<proteinExistence type="predicted"/>
<feature type="transmembrane region" description="Helical" evidence="1">
    <location>
        <begin position="69"/>
        <end position="92"/>
    </location>
</feature>
<keyword evidence="1" id="KW-0812">Transmembrane</keyword>
<gene>
    <name evidence="2" type="ORF">EK386_09795</name>
</gene>
<keyword evidence="1" id="KW-1133">Transmembrane helix</keyword>
<accession>A0A432LCG6</accession>
<name>A0A432LCG6_9BACI</name>
<feature type="transmembrane region" description="Helical" evidence="1">
    <location>
        <begin position="21"/>
        <end position="49"/>
    </location>
</feature>
<evidence type="ECO:0000313" key="3">
    <source>
        <dbReference type="Proteomes" id="UP000287910"/>
    </source>
</evidence>
<reference evidence="2 3" key="1">
    <citation type="submission" date="2018-12" db="EMBL/GenBank/DDBJ databases">
        <title>Lysinibacillus antri sp. nov., isolated from a cave soil.</title>
        <authorList>
            <person name="Narsing Rao M.P."/>
            <person name="Zhang H."/>
            <person name="Dong Z.-Y."/>
            <person name="Niu X.-K."/>
            <person name="Zhang K."/>
            <person name="Fang B.-Z."/>
            <person name="Kang Y.-Q."/>
            <person name="Xiao M."/>
            <person name="Li W.-J."/>
        </authorList>
    </citation>
    <scope>NUCLEOTIDE SEQUENCE [LARGE SCALE GENOMIC DNA]</scope>
    <source>
        <strain evidence="2 3">SYSU K30002</strain>
    </source>
</reference>
<protein>
    <submittedName>
        <fullName evidence="2">Uncharacterized protein</fullName>
    </submittedName>
</protein>
<comment type="caution">
    <text evidence="2">The sequence shown here is derived from an EMBL/GenBank/DDBJ whole genome shotgun (WGS) entry which is preliminary data.</text>
</comment>
<dbReference type="Proteomes" id="UP000287910">
    <property type="component" value="Unassembled WGS sequence"/>
</dbReference>